<name>A0A369QNV1_9BACT</name>
<organism evidence="1 2">
    <name type="scientific">Adhaeribacter pallidiroseus</name>
    <dbReference type="NCBI Taxonomy" id="2072847"/>
    <lineage>
        <taxon>Bacteria</taxon>
        <taxon>Pseudomonadati</taxon>
        <taxon>Bacteroidota</taxon>
        <taxon>Cytophagia</taxon>
        <taxon>Cytophagales</taxon>
        <taxon>Hymenobacteraceae</taxon>
        <taxon>Adhaeribacter</taxon>
    </lineage>
</organism>
<dbReference type="AlphaFoldDB" id="A0A369QNV1"/>
<dbReference type="InterPro" id="IPR036587">
    <property type="entry name" value="NucleaseA_inhib-like_sf"/>
</dbReference>
<protein>
    <submittedName>
        <fullName evidence="1">Uncharacterized protein</fullName>
    </submittedName>
</protein>
<dbReference type="InterPro" id="IPR012489">
    <property type="entry name" value="NucleaseA_inhib-like"/>
</dbReference>
<gene>
    <name evidence="1" type="ORF">AHMF7616_03133</name>
</gene>
<reference evidence="1 2" key="1">
    <citation type="submission" date="2018-04" db="EMBL/GenBank/DDBJ databases">
        <title>Adhaeribacter sp. HMF7616 genome sequencing and assembly.</title>
        <authorList>
            <person name="Kang H."/>
            <person name="Kang J."/>
            <person name="Cha I."/>
            <person name="Kim H."/>
            <person name="Joh K."/>
        </authorList>
    </citation>
    <scope>NUCLEOTIDE SEQUENCE [LARGE SCALE GENOMIC DNA]</scope>
    <source>
        <strain evidence="1 2">HMF7616</strain>
    </source>
</reference>
<accession>A0A369QNV1</accession>
<keyword evidence="2" id="KW-1185">Reference proteome</keyword>
<dbReference type="Proteomes" id="UP000253919">
    <property type="component" value="Unassembled WGS sequence"/>
</dbReference>
<dbReference type="Gene3D" id="3.40.1460.10">
    <property type="entry name" value="Nuclease A inhibitor-like"/>
    <property type="match status" value="1"/>
</dbReference>
<dbReference type="Pfam" id="PF07924">
    <property type="entry name" value="NuiA"/>
    <property type="match status" value="1"/>
</dbReference>
<evidence type="ECO:0000313" key="2">
    <source>
        <dbReference type="Proteomes" id="UP000253919"/>
    </source>
</evidence>
<sequence>MVSSEEIKAKLQELTTGLCYQSEADYPLEVVQFEVALPDILTEKELVALTGNAAKRPVEVTDVASFFRHVTTLNNETPLVDNTAKQIVILQAFCEQHLQNTKVYRIGSRILTALLLGKSSNGLLLGLQTTIVQT</sequence>
<comment type="caution">
    <text evidence="1">The sequence shown here is derived from an EMBL/GenBank/DDBJ whole genome shotgun (WGS) entry which is preliminary data.</text>
</comment>
<evidence type="ECO:0000313" key="1">
    <source>
        <dbReference type="EMBL" id="RDC64519.1"/>
    </source>
</evidence>
<dbReference type="SUPFAM" id="SSF82602">
    <property type="entry name" value="Nuclease A inhibitor (NuiA)"/>
    <property type="match status" value="1"/>
</dbReference>
<proteinExistence type="predicted"/>
<dbReference type="EMBL" id="QASA01000001">
    <property type="protein sequence ID" value="RDC64519.1"/>
    <property type="molecule type" value="Genomic_DNA"/>
</dbReference>